<name>A0ABQ0BGK4_9FIRM</name>
<gene>
    <name evidence="1" type="ORF">K040078D81_47080</name>
</gene>
<evidence type="ECO:0000313" key="2">
    <source>
        <dbReference type="Proteomes" id="UP001600943"/>
    </source>
</evidence>
<dbReference type="Gene3D" id="2.60.40.3940">
    <property type="match status" value="1"/>
</dbReference>
<dbReference type="RefSeq" id="WP_390409045.1">
    <property type="nucleotide sequence ID" value="NZ_BAABYW010000001.1"/>
</dbReference>
<protein>
    <recommendedName>
        <fullName evidence="3">H-type lectin domain-containing protein</fullName>
    </recommendedName>
</protein>
<dbReference type="InterPro" id="IPR037221">
    <property type="entry name" value="H-type_lectin_dom_sf"/>
</dbReference>
<evidence type="ECO:0008006" key="3">
    <source>
        <dbReference type="Google" id="ProtNLM"/>
    </source>
</evidence>
<keyword evidence="2" id="KW-1185">Reference proteome</keyword>
<reference evidence="1 2" key="1">
    <citation type="submission" date="2024-04" db="EMBL/GenBank/DDBJ databases">
        <title>Defined microbial consortia suppress multidrug-resistant proinflammatory Enterobacteriaceae via ecological control.</title>
        <authorList>
            <person name="Furuichi M."/>
            <person name="Kawaguchi T."/>
            <person name="Pust M."/>
            <person name="Yasuma K."/>
            <person name="Plichta D."/>
            <person name="Hasegawa N."/>
            <person name="Ohya T."/>
            <person name="Bhattarai S."/>
            <person name="Sasajima S."/>
            <person name="Aoto Y."/>
            <person name="Tuganbaev T."/>
            <person name="Yaginuma M."/>
            <person name="Ueda M."/>
            <person name="Okahashi N."/>
            <person name="Amafuji K."/>
            <person name="Kiridooshi Y."/>
            <person name="Sugita K."/>
            <person name="Strazar M."/>
            <person name="Skelly A."/>
            <person name="Suda W."/>
            <person name="Hattori M."/>
            <person name="Nakamoto N."/>
            <person name="Caballero S."/>
            <person name="Norman J."/>
            <person name="Olle B."/>
            <person name="Tanoue T."/>
            <person name="Arita M."/>
            <person name="Bucci V."/>
            <person name="Atarashi K."/>
            <person name="Xavier R."/>
            <person name="Honda K."/>
        </authorList>
    </citation>
    <scope>NUCLEOTIDE SEQUENCE [LARGE SCALE GENOMIC DNA]</scope>
    <source>
        <strain evidence="2">k04-0078-D8-1</strain>
    </source>
</reference>
<dbReference type="Proteomes" id="UP001600943">
    <property type="component" value="Unassembled WGS sequence"/>
</dbReference>
<proteinExistence type="predicted"/>
<dbReference type="SUPFAM" id="SSF141086">
    <property type="entry name" value="Agglutinin HPA-like"/>
    <property type="match status" value="1"/>
</dbReference>
<evidence type="ECO:0000313" key="1">
    <source>
        <dbReference type="EMBL" id="GAA6410591.1"/>
    </source>
</evidence>
<comment type="caution">
    <text evidence="1">The sequence shown here is derived from an EMBL/GenBank/DDBJ whole genome shotgun (WGS) entry which is preliminary data.</text>
</comment>
<accession>A0ABQ0BGK4</accession>
<sequence>MEVNTPMTPEMELEEVTSLADDDYIRTLSKDSGKIKWPVIKGLIKDELGGFTIQGGRVSIVPVANKPTMAHVDFPKPFQGQPYVIVTPVTSVPGTNVLGVGAANNTKNGFDAYITRTNTTETILAWIAIGT</sequence>
<dbReference type="EMBL" id="BAABYW010000001">
    <property type="protein sequence ID" value="GAA6410591.1"/>
    <property type="molecule type" value="Genomic_DNA"/>
</dbReference>
<organism evidence="1 2">
    <name type="scientific">Blautia hominis</name>
    <dbReference type="NCBI Taxonomy" id="2025493"/>
    <lineage>
        <taxon>Bacteria</taxon>
        <taxon>Bacillati</taxon>
        <taxon>Bacillota</taxon>
        <taxon>Clostridia</taxon>
        <taxon>Lachnospirales</taxon>
        <taxon>Lachnospiraceae</taxon>
        <taxon>Blautia</taxon>
    </lineage>
</organism>